<evidence type="ECO:0000313" key="2">
    <source>
        <dbReference type="EMBL" id="CAF4276776.1"/>
    </source>
</evidence>
<dbReference type="Proteomes" id="UP000682733">
    <property type="component" value="Unassembled WGS sequence"/>
</dbReference>
<reference evidence="1" key="1">
    <citation type="submission" date="2021-02" db="EMBL/GenBank/DDBJ databases">
        <authorList>
            <person name="Nowell W R."/>
        </authorList>
    </citation>
    <scope>NUCLEOTIDE SEQUENCE</scope>
</reference>
<comment type="caution">
    <text evidence="1">The sequence shown here is derived from an EMBL/GenBank/DDBJ whole genome shotgun (WGS) entry which is preliminary data.</text>
</comment>
<proteinExistence type="predicted"/>
<dbReference type="EMBL" id="CAJNOK010032739">
    <property type="protein sequence ID" value="CAF1487116.1"/>
    <property type="molecule type" value="Genomic_DNA"/>
</dbReference>
<organism evidence="1 3">
    <name type="scientific">Didymodactylos carnosus</name>
    <dbReference type="NCBI Taxonomy" id="1234261"/>
    <lineage>
        <taxon>Eukaryota</taxon>
        <taxon>Metazoa</taxon>
        <taxon>Spiralia</taxon>
        <taxon>Gnathifera</taxon>
        <taxon>Rotifera</taxon>
        <taxon>Eurotatoria</taxon>
        <taxon>Bdelloidea</taxon>
        <taxon>Philodinida</taxon>
        <taxon>Philodinidae</taxon>
        <taxon>Didymodactylos</taxon>
    </lineage>
</organism>
<evidence type="ECO:0000313" key="3">
    <source>
        <dbReference type="Proteomes" id="UP000677228"/>
    </source>
</evidence>
<name>A0A8S2FJP7_9BILA</name>
<evidence type="ECO:0000313" key="1">
    <source>
        <dbReference type="EMBL" id="CAF1487116.1"/>
    </source>
</evidence>
<accession>A0A8S2FJP7</accession>
<gene>
    <name evidence="1" type="ORF">OVA965_LOCUS36324</name>
    <name evidence="2" type="ORF">TMI583_LOCUS37332</name>
</gene>
<dbReference type="AlphaFoldDB" id="A0A8S2FJP7"/>
<dbReference type="EMBL" id="CAJOBA010054690">
    <property type="protein sequence ID" value="CAF4276776.1"/>
    <property type="molecule type" value="Genomic_DNA"/>
</dbReference>
<protein>
    <submittedName>
        <fullName evidence="1">Uncharacterized protein</fullName>
    </submittedName>
</protein>
<dbReference type="Proteomes" id="UP000677228">
    <property type="component" value="Unassembled WGS sequence"/>
</dbReference>
<sequence>MYRHHKFCEQLPLLQTGVALGTDRQTIPHEPQFDVSVFPFTSHPFVELPSQFRYPPVHVIEQVPLEQTAVE</sequence>